<proteinExistence type="predicted"/>
<protein>
    <recommendedName>
        <fullName evidence="4">TIGR00268 family protein</fullName>
    </recommendedName>
</protein>
<dbReference type="PIRSF" id="PIRSF006661">
    <property type="entry name" value="PP-lp_UCP006661"/>
    <property type="match status" value="1"/>
</dbReference>
<evidence type="ECO:0000313" key="3">
    <source>
        <dbReference type="Proteomes" id="UP000195781"/>
    </source>
</evidence>
<sequence length="273" mass="29834">MQLRNNAELAGKMRALEELLRSWGSVAIGFSGGVDSTFLAAVCARVLPEATLLVRLETPFTTTPERAAAEGALGSAGNGTVPERPEPAALASLPVLGIPYDALGIPQIARNSADRCYWCKRFGFERIVEAARARGIAVVADGSNADDALEDRPGIRALRELGVRSPLMETGWRKEEERALLRAWGFAQWDMPAEACLATRVRRGEPITAEKLGIVRACEDLLHQHGFRSVRARLGAGEMRLEFKEDELACKRDQLTSELRAELERLAGCPVAW</sequence>
<dbReference type="InterPro" id="IPR052188">
    <property type="entry name" value="Ni-pincer_cofactor_biosynth"/>
</dbReference>
<gene>
    <name evidence="2" type="ORF">B5G02_06985</name>
</gene>
<evidence type="ECO:0008006" key="4">
    <source>
        <dbReference type="Google" id="ProtNLM"/>
    </source>
</evidence>
<dbReference type="RefSeq" id="WP_094335711.1">
    <property type="nucleotide sequence ID" value="NZ_NFIE01000015.1"/>
</dbReference>
<evidence type="ECO:0000256" key="1">
    <source>
        <dbReference type="PIRSR" id="PIRSR006661-1"/>
    </source>
</evidence>
<reference evidence="3" key="1">
    <citation type="submission" date="2017-04" db="EMBL/GenBank/DDBJ databases">
        <title>Function of individual gut microbiota members based on whole genome sequencing of pure cultures obtained from chicken caecum.</title>
        <authorList>
            <person name="Medvecky M."/>
            <person name="Cejkova D."/>
            <person name="Polansky O."/>
            <person name="Karasova D."/>
            <person name="Kubasova T."/>
            <person name="Cizek A."/>
            <person name="Rychlik I."/>
        </authorList>
    </citation>
    <scope>NUCLEOTIDE SEQUENCE [LARGE SCALE GENOMIC DNA]</scope>
    <source>
        <strain evidence="3">An5</strain>
    </source>
</reference>
<keyword evidence="3" id="KW-1185">Reference proteome</keyword>
<organism evidence="2 3">
    <name type="scientific">[Collinsella] massiliensis</name>
    <dbReference type="NCBI Taxonomy" id="1232426"/>
    <lineage>
        <taxon>Bacteria</taxon>
        <taxon>Bacillati</taxon>
        <taxon>Actinomycetota</taxon>
        <taxon>Coriobacteriia</taxon>
        <taxon>Coriobacteriales</taxon>
        <taxon>Coriobacteriaceae</taxon>
        <taxon>Enorma</taxon>
    </lineage>
</organism>
<dbReference type="GO" id="GO:0016783">
    <property type="term" value="F:sulfurtransferase activity"/>
    <property type="evidence" value="ECO:0007669"/>
    <property type="project" value="InterPro"/>
</dbReference>
<dbReference type="PANTHER" id="PTHR43169">
    <property type="entry name" value="EXSB FAMILY PROTEIN"/>
    <property type="match status" value="1"/>
</dbReference>
<dbReference type="EMBL" id="NFIE01000015">
    <property type="protein sequence ID" value="OUN87905.1"/>
    <property type="molecule type" value="Genomic_DNA"/>
</dbReference>
<dbReference type="AlphaFoldDB" id="A0A1Y3XQX7"/>
<accession>A0A1Y3XQX7</accession>
<dbReference type="InterPro" id="IPR014729">
    <property type="entry name" value="Rossmann-like_a/b/a_fold"/>
</dbReference>
<feature type="active site" description="Nucleophile and sulfur donor" evidence="1">
    <location>
        <position position="196"/>
    </location>
</feature>
<dbReference type="PANTHER" id="PTHR43169:SF2">
    <property type="entry name" value="NAD_GMP SYNTHASE DOMAIN-CONTAINING PROTEIN"/>
    <property type="match status" value="1"/>
</dbReference>
<name>A0A1Y3XQX7_9ACTN</name>
<comment type="caution">
    <text evidence="2">The sequence shown here is derived from an EMBL/GenBank/DDBJ whole genome shotgun (WGS) entry which is preliminary data.</text>
</comment>
<dbReference type="Gene3D" id="3.40.50.620">
    <property type="entry name" value="HUPs"/>
    <property type="match status" value="1"/>
</dbReference>
<dbReference type="OrthoDB" id="9776919at2"/>
<dbReference type="Proteomes" id="UP000195781">
    <property type="component" value="Unassembled WGS sequence"/>
</dbReference>
<dbReference type="InterPro" id="IPR005232">
    <property type="entry name" value="LarE"/>
</dbReference>
<dbReference type="SUPFAM" id="SSF52402">
    <property type="entry name" value="Adenine nucleotide alpha hydrolases-like"/>
    <property type="match status" value="1"/>
</dbReference>
<evidence type="ECO:0000313" key="2">
    <source>
        <dbReference type="EMBL" id="OUN87905.1"/>
    </source>
</evidence>